<comment type="subcellular location">
    <subcellularLocation>
        <location evidence="1">Membrane</location>
        <topology evidence="1">Multi-pass membrane protein</topology>
    </subcellularLocation>
</comment>
<feature type="transmembrane region" description="Helical" evidence="9">
    <location>
        <begin position="258"/>
        <end position="280"/>
    </location>
</feature>
<dbReference type="Gene3D" id="3.90.550.10">
    <property type="entry name" value="Spore Coat Polysaccharide Biosynthesis Protein SpsA, Chain A"/>
    <property type="match status" value="1"/>
</dbReference>
<comment type="pathway">
    <text evidence="3">Sphingolipid metabolism.</text>
</comment>
<dbReference type="AlphaFoldDB" id="A0A8J3J7B0"/>
<evidence type="ECO:0000256" key="2">
    <source>
        <dbReference type="ARBA" id="ARBA00004760"/>
    </source>
</evidence>
<dbReference type="InterPro" id="IPR029044">
    <property type="entry name" value="Nucleotide-diphossugar_trans"/>
</dbReference>
<evidence type="ECO:0000256" key="1">
    <source>
        <dbReference type="ARBA" id="ARBA00004141"/>
    </source>
</evidence>
<dbReference type="GO" id="GO:0016020">
    <property type="term" value="C:membrane"/>
    <property type="evidence" value="ECO:0007669"/>
    <property type="project" value="UniProtKB-SubCell"/>
</dbReference>
<gene>
    <name evidence="10" type="ORF">Aru02nite_38350</name>
</gene>
<keyword evidence="11" id="KW-1185">Reference proteome</keyword>
<dbReference type="InterPro" id="IPR025993">
    <property type="entry name" value="Ceramide_glucosylTrfase"/>
</dbReference>
<evidence type="ECO:0000256" key="8">
    <source>
        <dbReference type="ARBA" id="ARBA00023136"/>
    </source>
</evidence>
<evidence type="ECO:0000256" key="6">
    <source>
        <dbReference type="ARBA" id="ARBA00022692"/>
    </source>
</evidence>
<evidence type="ECO:0008006" key="12">
    <source>
        <dbReference type="Google" id="ProtNLM"/>
    </source>
</evidence>
<comment type="pathway">
    <text evidence="2">Lipid metabolism; sphingolipid metabolism.</text>
</comment>
<keyword evidence="8 9" id="KW-0472">Membrane</keyword>
<protein>
    <recommendedName>
        <fullName evidence="12">Glycosyltransferase, catalytic subunit of cellulose synthase and poly-beta-1,6-N-acetylglucosamine synthase</fullName>
    </recommendedName>
</protein>
<evidence type="ECO:0000313" key="10">
    <source>
        <dbReference type="EMBL" id="GID12946.1"/>
    </source>
</evidence>
<dbReference type="SUPFAM" id="SSF53448">
    <property type="entry name" value="Nucleotide-diphospho-sugar transferases"/>
    <property type="match status" value="1"/>
</dbReference>
<evidence type="ECO:0000256" key="7">
    <source>
        <dbReference type="ARBA" id="ARBA00022989"/>
    </source>
</evidence>
<proteinExistence type="predicted"/>
<evidence type="ECO:0000256" key="4">
    <source>
        <dbReference type="ARBA" id="ARBA00022676"/>
    </source>
</evidence>
<keyword evidence="4" id="KW-0328">Glycosyltransferase</keyword>
<dbReference type="RefSeq" id="WP_203659460.1">
    <property type="nucleotide sequence ID" value="NZ_BAAAZM010000008.1"/>
</dbReference>
<name>A0A8J3J7B0_9ACTN</name>
<reference evidence="10" key="1">
    <citation type="submission" date="2021-01" db="EMBL/GenBank/DDBJ databases">
        <title>Whole genome shotgun sequence of Actinocatenispora rupis NBRC 107355.</title>
        <authorList>
            <person name="Komaki H."/>
            <person name="Tamura T."/>
        </authorList>
    </citation>
    <scope>NUCLEOTIDE SEQUENCE</scope>
    <source>
        <strain evidence="10">NBRC 107355</strain>
    </source>
</reference>
<keyword evidence="6 9" id="KW-0812">Transmembrane</keyword>
<dbReference type="EMBL" id="BOMB01000021">
    <property type="protein sequence ID" value="GID12946.1"/>
    <property type="molecule type" value="Genomic_DNA"/>
</dbReference>
<evidence type="ECO:0000256" key="3">
    <source>
        <dbReference type="ARBA" id="ARBA00004991"/>
    </source>
</evidence>
<feature type="transmembrane region" description="Helical" evidence="9">
    <location>
        <begin position="6"/>
        <end position="25"/>
    </location>
</feature>
<evidence type="ECO:0000256" key="9">
    <source>
        <dbReference type="SAM" id="Phobius"/>
    </source>
</evidence>
<evidence type="ECO:0000256" key="5">
    <source>
        <dbReference type="ARBA" id="ARBA00022679"/>
    </source>
</evidence>
<dbReference type="GO" id="GO:0016757">
    <property type="term" value="F:glycosyltransferase activity"/>
    <property type="evidence" value="ECO:0007669"/>
    <property type="project" value="UniProtKB-KW"/>
</dbReference>
<dbReference type="Proteomes" id="UP000612808">
    <property type="component" value="Unassembled WGS sequence"/>
</dbReference>
<feature type="transmembrane region" description="Helical" evidence="9">
    <location>
        <begin position="286"/>
        <end position="306"/>
    </location>
</feature>
<keyword evidence="7 9" id="KW-1133">Transmembrane helix</keyword>
<accession>A0A8J3J7B0</accession>
<comment type="caution">
    <text evidence="10">The sequence shown here is derived from an EMBL/GenBank/DDBJ whole genome shotgun (WGS) entry which is preliminary data.</text>
</comment>
<dbReference type="Pfam" id="PF13506">
    <property type="entry name" value="Glyco_transf_21"/>
    <property type="match status" value="1"/>
</dbReference>
<keyword evidence="5" id="KW-0808">Transferase</keyword>
<organism evidence="10 11">
    <name type="scientific">Actinocatenispora rupis</name>
    <dbReference type="NCBI Taxonomy" id="519421"/>
    <lineage>
        <taxon>Bacteria</taxon>
        <taxon>Bacillati</taxon>
        <taxon>Actinomycetota</taxon>
        <taxon>Actinomycetes</taxon>
        <taxon>Micromonosporales</taxon>
        <taxon>Micromonosporaceae</taxon>
        <taxon>Actinocatenispora</taxon>
    </lineage>
</organism>
<sequence>MTAGAWVLAAVGTLILLRLLVPALVRPRPARDPGPGLPAVSVLVRAGADEPATLAAAVRSITTGRYPWVEVIVLAPGHAADDLARPDVTVLTGVDVDAGVAAAHADVVVGTDGHTAFGPDTLGRLVHPLGDPEVGAVCGAPAVPDGPGYRLRRVDDAVLALDRRGHDALGWLPTTPGTLVAYRKAALTDAAGADPLLSLARTGWRVEYLPDVGATTRPPATAAGHLADHRRYWRRSLRAVRQLRPGAAGGAARRTAGYLVLVWLVTLAAPVADVCAAYGLLTADPVVLLGWAALLVAESALLARALRPAWLLPPYVLARRWLVVLALLCPAHRRRAEEPIRYLT</sequence>
<evidence type="ECO:0000313" key="11">
    <source>
        <dbReference type="Proteomes" id="UP000612808"/>
    </source>
</evidence>